<evidence type="ECO:0000313" key="3">
    <source>
        <dbReference type="Proteomes" id="UP000584663"/>
    </source>
</evidence>
<keyword evidence="1" id="KW-0238">DNA-binding</keyword>
<dbReference type="Gene3D" id="1.10.10.10">
    <property type="entry name" value="Winged helix-like DNA-binding domain superfamily/Winged helix DNA-binding domain"/>
    <property type="match status" value="1"/>
</dbReference>
<dbReference type="InterPro" id="IPR036388">
    <property type="entry name" value="WH-like_DNA-bd_sf"/>
</dbReference>
<dbReference type="GO" id="GO:0006355">
    <property type="term" value="P:regulation of DNA-templated transcription"/>
    <property type="evidence" value="ECO:0007669"/>
    <property type="project" value="InterPro"/>
</dbReference>
<gene>
    <name evidence="1" type="ORF">GGQ89_002396</name>
    <name evidence="2" type="ORF">JYA60_05900</name>
</gene>
<name>A0AA41DEW2_9SPHN</name>
<reference evidence="1 3" key="1">
    <citation type="submission" date="2020-08" db="EMBL/GenBank/DDBJ databases">
        <title>Genomic Encyclopedia of Type Strains, Phase IV (KMG-IV): sequencing the most valuable type-strain genomes for metagenomic binning, comparative biology and taxonomic classification.</title>
        <authorList>
            <person name="Goeker M."/>
        </authorList>
    </citation>
    <scope>NUCLEOTIDE SEQUENCE [LARGE SCALE GENOMIC DNA]</scope>
    <source>
        <strain evidence="1 3">DSM 14562</strain>
    </source>
</reference>
<reference evidence="2" key="2">
    <citation type="submission" date="2021-01" db="EMBL/GenBank/DDBJ databases">
        <title>Genome Sequencing of Type Strains.</title>
        <authorList>
            <person name="Lemaire J.F."/>
            <person name="Inderbitzin P."/>
            <person name="Collins S.B."/>
            <person name="Wespe N."/>
            <person name="Knight-Connoni V."/>
        </authorList>
    </citation>
    <scope>NUCLEOTIDE SEQUENCE</scope>
    <source>
        <strain evidence="2">DSM 14562</strain>
    </source>
</reference>
<dbReference type="InterPro" id="IPR016032">
    <property type="entry name" value="Sig_transdc_resp-reg_C-effctor"/>
</dbReference>
<dbReference type="EMBL" id="JACHNX010000008">
    <property type="protein sequence ID" value="MBB4610169.1"/>
    <property type="molecule type" value="Genomic_DNA"/>
</dbReference>
<dbReference type="Proteomes" id="UP000704529">
    <property type="component" value="Unassembled WGS sequence"/>
</dbReference>
<dbReference type="EMBL" id="JAFHKU010000122">
    <property type="protein sequence ID" value="MBN3557755.1"/>
    <property type="molecule type" value="Genomic_DNA"/>
</dbReference>
<organism evidence="2 4">
    <name type="scientific">Sphingomonas yabuuchiae</name>
    <dbReference type="NCBI Taxonomy" id="172044"/>
    <lineage>
        <taxon>Bacteria</taxon>
        <taxon>Pseudomonadati</taxon>
        <taxon>Pseudomonadota</taxon>
        <taxon>Alphaproteobacteria</taxon>
        <taxon>Sphingomonadales</taxon>
        <taxon>Sphingomonadaceae</taxon>
        <taxon>Sphingomonas</taxon>
    </lineage>
</organism>
<comment type="caution">
    <text evidence="2">The sequence shown here is derived from an EMBL/GenBank/DDBJ whole genome shotgun (WGS) entry which is preliminary data.</text>
</comment>
<evidence type="ECO:0000313" key="4">
    <source>
        <dbReference type="Proteomes" id="UP000704529"/>
    </source>
</evidence>
<sequence>MDSHCPHCGADQPDRVERFGLIVQRDPGAVYWKGIRYHRPPGEVETLYHLVRRGRASHLTLAMLTVGEDAETDVAKVRICRLRRWLRSLGGEVTISTERGWGYVLERALDANRR</sequence>
<accession>A0AA41DEW2</accession>
<evidence type="ECO:0000313" key="2">
    <source>
        <dbReference type="EMBL" id="MBN3557755.1"/>
    </source>
</evidence>
<dbReference type="GO" id="GO:0003677">
    <property type="term" value="F:DNA binding"/>
    <property type="evidence" value="ECO:0007669"/>
    <property type="project" value="UniProtKB-KW"/>
</dbReference>
<proteinExistence type="predicted"/>
<dbReference type="SUPFAM" id="SSF46894">
    <property type="entry name" value="C-terminal effector domain of the bipartite response regulators"/>
    <property type="match status" value="1"/>
</dbReference>
<evidence type="ECO:0000313" key="1">
    <source>
        <dbReference type="EMBL" id="MBB4610169.1"/>
    </source>
</evidence>
<dbReference type="Proteomes" id="UP000584663">
    <property type="component" value="Unassembled WGS sequence"/>
</dbReference>
<protein>
    <submittedName>
        <fullName evidence="1">DNA-binding response OmpR family regulator</fullName>
    </submittedName>
</protein>
<dbReference type="AlphaFoldDB" id="A0AA41DEW2"/>
<keyword evidence="3" id="KW-1185">Reference proteome</keyword>
<dbReference type="RefSeq" id="WP_184105934.1">
    <property type="nucleotide sequence ID" value="NZ_JACHNX010000008.1"/>
</dbReference>